<keyword evidence="2" id="KW-1185">Reference proteome</keyword>
<dbReference type="Proteomes" id="UP000214646">
    <property type="component" value="Unassembled WGS sequence"/>
</dbReference>
<evidence type="ECO:0000313" key="2">
    <source>
        <dbReference type="Proteomes" id="UP000214646"/>
    </source>
</evidence>
<name>A0A225DZ43_9BACT</name>
<dbReference type="EMBL" id="NIDE01000001">
    <property type="protein sequence ID" value="OWK46790.1"/>
    <property type="molecule type" value="Genomic_DNA"/>
</dbReference>
<gene>
    <name evidence="1" type="ORF">FRUB_00489</name>
</gene>
<protein>
    <submittedName>
        <fullName evidence="1">Uncharacterized protein</fullName>
    </submittedName>
</protein>
<comment type="caution">
    <text evidence="1">The sequence shown here is derived from an EMBL/GenBank/DDBJ whole genome shotgun (WGS) entry which is preliminary data.</text>
</comment>
<sequence length="55" mass="5849">MNGIVFVFTHERVECDLSFLRATQPVGKSFQGFHSTTGTIIGHPLPDASAASGSK</sequence>
<proteinExistence type="predicted"/>
<accession>A0A225DZ43</accession>
<evidence type="ECO:0000313" key="1">
    <source>
        <dbReference type="EMBL" id="OWK46790.1"/>
    </source>
</evidence>
<dbReference type="AlphaFoldDB" id="A0A225DZ43"/>
<organism evidence="1 2">
    <name type="scientific">Fimbriiglobus ruber</name>
    <dbReference type="NCBI Taxonomy" id="1908690"/>
    <lineage>
        <taxon>Bacteria</taxon>
        <taxon>Pseudomonadati</taxon>
        <taxon>Planctomycetota</taxon>
        <taxon>Planctomycetia</taxon>
        <taxon>Gemmatales</taxon>
        <taxon>Gemmataceae</taxon>
        <taxon>Fimbriiglobus</taxon>
    </lineage>
</organism>
<reference evidence="2" key="1">
    <citation type="submission" date="2017-06" db="EMBL/GenBank/DDBJ databases">
        <title>Genome analysis of Fimbriiglobus ruber SP5, the first member of the order Planctomycetales with confirmed chitinolytic capability.</title>
        <authorList>
            <person name="Ravin N.V."/>
            <person name="Rakitin A.L."/>
            <person name="Ivanova A.A."/>
            <person name="Beletsky A.V."/>
            <person name="Kulichevskaya I.S."/>
            <person name="Mardanov A.V."/>
            <person name="Dedysh S.N."/>
        </authorList>
    </citation>
    <scope>NUCLEOTIDE SEQUENCE [LARGE SCALE GENOMIC DNA]</scope>
    <source>
        <strain evidence="2">SP5</strain>
    </source>
</reference>